<name>A0AAE4YTA1_9HYPH</name>
<gene>
    <name evidence="2" type="ORF">GR217_22820</name>
</gene>
<dbReference type="EMBL" id="WUFC01000020">
    <property type="protein sequence ID" value="NEI50521.1"/>
    <property type="molecule type" value="Genomic_DNA"/>
</dbReference>
<dbReference type="RefSeq" id="WP_164566391.1">
    <property type="nucleotide sequence ID" value="NZ_WUFC01000020.1"/>
</dbReference>
<dbReference type="Proteomes" id="UP000661163">
    <property type="component" value="Unassembled WGS sequence"/>
</dbReference>
<proteinExistence type="predicted"/>
<comment type="caution">
    <text evidence="2">The sequence shown here is derived from an EMBL/GenBank/DDBJ whole genome shotgun (WGS) entry which is preliminary data.</text>
</comment>
<organism evidence="2 3">
    <name type="scientific">Rhizobium ruizarguesonis</name>
    <dbReference type="NCBI Taxonomy" id="2081791"/>
    <lineage>
        <taxon>Bacteria</taxon>
        <taxon>Pseudomonadati</taxon>
        <taxon>Pseudomonadota</taxon>
        <taxon>Alphaproteobacteria</taxon>
        <taxon>Hyphomicrobiales</taxon>
        <taxon>Rhizobiaceae</taxon>
        <taxon>Rhizobium/Agrobacterium group</taxon>
        <taxon>Rhizobium</taxon>
    </lineage>
</organism>
<dbReference type="AlphaFoldDB" id="A0AAE4YTA1"/>
<evidence type="ECO:0000313" key="2">
    <source>
        <dbReference type="EMBL" id="NEI50521.1"/>
    </source>
</evidence>
<evidence type="ECO:0000313" key="3">
    <source>
        <dbReference type="Proteomes" id="UP000661163"/>
    </source>
</evidence>
<feature type="region of interest" description="Disordered" evidence="1">
    <location>
        <begin position="1"/>
        <end position="32"/>
    </location>
</feature>
<accession>A0AAE4YTA1</accession>
<reference evidence="2 3" key="1">
    <citation type="submission" date="2019-12" db="EMBL/GenBank/DDBJ databases">
        <title>Rhizobium genotypes associated with high levels of biological nitrogen fixation by grain legumes in a temperate-maritime cropping system.</title>
        <authorList>
            <person name="Maluk M."/>
            <person name="Francesc Ferrando Molina F."/>
            <person name="Lopez Del Egido L."/>
            <person name="Lafos M."/>
            <person name="Langarica-Fuentes A."/>
            <person name="Gebre Yohannes G."/>
            <person name="Young M.W."/>
            <person name="Martin P."/>
            <person name="Gantlett R."/>
            <person name="Kenicer G."/>
            <person name="Hawes C."/>
            <person name="Begg G.S."/>
            <person name="Quilliam R.S."/>
            <person name="Squire G.R."/>
            <person name="Poole P.S."/>
            <person name="Young P.W."/>
            <person name="Iannetta P.M."/>
            <person name="James E.K."/>
        </authorList>
    </citation>
    <scope>NUCLEOTIDE SEQUENCE [LARGE SCALE GENOMIC DNA]</scope>
    <source>
        <strain evidence="2 3">JHI985</strain>
    </source>
</reference>
<sequence length="101" mass="10986">MSKDLGFGKSPKIDVSDFGLQKSNPTDAPEHDLGDVAAEKAGFVSRQPVERLARTRKSSEPMDTAYIRAPISVINRLKSHCNETGLSYGEALDQLLRKAGV</sequence>
<evidence type="ECO:0000256" key="1">
    <source>
        <dbReference type="SAM" id="MobiDB-lite"/>
    </source>
</evidence>
<protein>
    <submittedName>
        <fullName evidence="2">Uncharacterized protein</fullName>
    </submittedName>
</protein>